<keyword evidence="4" id="KW-1185">Reference proteome</keyword>
<dbReference type="PANTHER" id="PTHR42760:SF133">
    <property type="entry name" value="3-OXOACYL-[ACYL-CARRIER-PROTEIN] REDUCTASE"/>
    <property type="match status" value="1"/>
</dbReference>
<organism evidence="3 4">
    <name type="scientific">Brooklawnia cerclae</name>
    <dbReference type="NCBI Taxonomy" id="349934"/>
    <lineage>
        <taxon>Bacteria</taxon>
        <taxon>Bacillati</taxon>
        <taxon>Actinomycetota</taxon>
        <taxon>Actinomycetes</taxon>
        <taxon>Propionibacteriales</taxon>
        <taxon>Propionibacteriaceae</taxon>
        <taxon>Brooklawnia</taxon>
    </lineage>
</organism>
<dbReference type="PRINTS" id="PR00081">
    <property type="entry name" value="GDHRDH"/>
</dbReference>
<evidence type="ECO:0000313" key="3">
    <source>
        <dbReference type="EMBL" id="NIH55886.1"/>
    </source>
</evidence>
<keyword evidence="2" id="KW-0560">Oxidoreductase</keyword>
<protein>
    <submittedName>
        <fullName evidence="3">NAD(P)-dependent dehydrogenase (Short-subunit alcohol dehydrogenase family)</fullName>
    </submittedName>
</protein>
<dbReference type="PRINTS" id="PR00080">
    <property type="entry name" value="SDRFAMILY"/>
</dbReference>
<sequence>MFDFSGLVAVITGASSGLGVQFARALAAQGANLVLLARRVPKLQAVADEVRDMFGVEVLPVGCDVTNLDQVRAAVDAVDARFGRADILVNNAGTGGVAPALDMTDEQWDADIALDLTATFRVTREFMNRLIKRSDCGRVINISSMYGLVGNTTIPTSAYHAAKGGVVNLTRALAAEWAKDSVTVNCICPGYFETELTAEALKTPEFQEYVKQWVPLGRQGKAGELNTALLFLASPESSYVTGTSVVVDGGYTCV</sequence>
<dbReference type="SUPFAM" id="SSF51735">
    <property type="entry name" value="NAD(P)-binding Rossmann-fold domains"/>
    <property type="match status" value="1"/>
</dbReference>
<gene>
    <name evidence="3" type="ORF">FB473_000531</name>
</gene>
<comment type="similarity">
    <text evidence="1">Belongs to the short-chain dehydrogenases/reductases (SDR) family.</text>
</comment>
<dbReference type="Proteomes" id="UP000749311">
    <property type="component" value="Unassembled WGS sequence"/>
</dbReference>
<dbReference type="RefSeq" id="WP_167164589.1">
    <property type="nucleotide sequence ID" value="NZ_BAAAOO010000002.1"/>
</dbReference>
<evidence type="ECO:0000256" key="2">
    <source>
        <dbReference type="ARBA" id="ARBA00023002"/>
    </source>
</evidence>
<dbReference type="InterPro" id="IPR036291">
    <property type="entry name" value="NAD(P)-bd_dom_sf"/>
</dbReference>
<dbReference type="Gene3D" id="3.40.50.720">
    <property type="entry name" value="NAD(P)-binding Rossmann-like Domain"/>
    <property type="match status" value="1"/>
</dbReference>
<comment type="caution">
    <text evidence="3">The sequence shown here is derived from an EMBL/GenBank/DDBJ whole genome shotgun (WGS) entry which is preliminary data.</text>
</comment>
<evidence type="ECO:0000256" key="1">
    <source>
        <dbReference type="ARBA" id="ARBA00006484"/>
    </source>
</evidence>
<dbReference type="Pfam" id="PF13561">
    <property type="entry name" value="adh_short_C2"/>
    <property type="match status" value="1"/>
</dbReference>
<proteinExistence type="inferred from homology"/>
<dbReference type="InterPro" id="IPR002347">
    <property type="entry name" value="SDR_fam"/>
</dbReference>
<accession>A0ABX0SH08</accession>
<reference evidence="3 4" key="1">
    <citation type="submission" date="2020-02" db="EMBL/GenBank/DDBJ databases">
        <title>Sequencing the genomes of 1000 actinobacteria strains.</title>
        <authorList>
            <person name="Klenk H.-P."/>
        </authorList>
    </citation>
    <scope>NUCLEOTIDE SEQUENCE [LARGE SCALE GENOMIC DNA]</scope>
    <source>
        <strain evidence="3 4">DSM 19609</strain>
    </source>
</reference>
<dbReference type="PANTHER" id="PTHR42760">
    <property type="entry name" value="SHORT-CHAIN DEHYDROGENASES/REDUCTASES FAMILY MEMBER"/>
    <property type="match status" value="1"/>
</dbReference>
<name>A0ABX0SH08_9ACTN</name>
<dbReference type="EMBL" id="JAAMOZ010000001">
    <property type="protein sequence ID" value="NIH55886.1"/>
    <property type="molecule type" value="Genomic_DNA"/>
</dbReference>
<evidence type="ECO:0000313" key="4">
    <source>
        <dbReference type="Proteomes" id="UP000749311"/>
    </source>
</evidence>